<evidence type="ECO:0000259" key="1">
    <source>
        <dbReference type="Pfam" id="PF08241"/>
    </source>
</evidence>
<evidence type="ECO:0000313" key="2">
    <source>
        <dbReference type="EMBL" id="EEB33265.1"/>
    </source>
</evidence>
<dbReference type="Proteomes" id="UP000003676">
    <property type="component" value="Unassembled WGS sequence"/>
</dbReference>
<dbReference type="HOGENOM" id="CLU_1203250_0_0_7"/>
<dbReference type="EMBL" id="ABXU01000058">
    <property type="protein sequence ID" value="EEB33265.1"/>
    <property type="molecule type" value="Genomic_DNA"/>
</dbReference>
<dbReference type="SUPFAM" id="SSF53335">
    <property type="entry name" value="S-adenosyl-L-methionine-dependent methyltransferases"/>
    <property type="match status" value="1"/>
</dbReference>
<dbReference type="Pfam" id="PF08241">
    <property type="entry name" value="Methyltransf_11"/>
    <property type="match status" value="1"/>
</dbReference>
<dbReference type="InterPro" id="IPR013216">
    <property type="entry name" value="Methyltransf_11"/>
</dbReference>
<dbReference type="GO" id="GO:0032259">
    <property type="term" value="P:methylation"/>
    <property type="evidence" value="ECO:0007669"/>
    <property type="project" value="UniProtKB-KW"/>
</dbReference>
<dbReference type="eggNOG" id="COG2226">
    <property type="taxonomic scope" value="Bacteria"/>
</dbReference>
<dbReference type="OrthoDB" id="5363250at2"/>
<sequence>MQGKSFLGAAACKEQSMDIWQHIIHPRDVWGHLSRYLKQGGHAAVQREVVRSLRLRACDVVLDLGGGGHALAQLALYSGTVYGVAASTAAVSAATVRNRHDVARGRIHICRGAFPALPFPAAMFHVITAFEPAFWAGDLSACLREIRRLLRPGGQCVLVCADERQSGGHVPAGQGPDELNALADRAGLLCLPPLRLRGKGRVVLHWLQPACDLCRPMPLDVFPAGWAQAC</sequence>
<proteinExistence type="predicted"/>
<reference evidence="2 3" key="2">
    <citation type="submission" date="2008-10" db="EMBL/GenBank/DDBJ databases">
        <authorList>
            <person name="Fulton L."/>
            <person name="Clifton S."/>
            <person name="Fulton B."/>
            <person name="Xu J."/>
            <person name="Minx P."/>
            <person name="Pepin K.H."/>
            <person name="Johnson M."/>
            <person name="Bhonagiri V."/>
            <person name="Nash W.E."/>
            <person name="Mardis E.R."/>
            <person name="Wilson R.K."/>
        </authorList>
    </citation>
    <scope>NUCLEOTIDE SEQUENCE [LARGE SCALE GENOMIC DNA]</scope>
    <source>
        <strain evidence="2 3">ATCC 29098</strain>
    </source>
</reference>
<reference evidence="2 3" key="1">
    <citation type="submission" date="2008-10" db="EMBL/GenBank/DDBJ databases">
        <title>Draft genome sequence of Desulvovibrio piger (ATCC 29098).</title>
        <authorList>
            <person name="Sudarsanam P."/>
            <person name="Ley R."/>
            <person name="Guruge J."/>
            <person name="Turnbaugh P.J."/>
            <person name="Mahowald M."/>
            <person name="Liep D."/>
            <person name="Gordon J."/>
        </authorList>
    </citation>
    <scope>NUCLEOTIDE SEQUENCE [LARGE SCALE GENOMIC DNA]</scope>
    <source>
        <strain evidence="2 3">ATCC 29098</strain>
    </source>
</reference>
<dbReference type="CDD" id="cd02440">
    <property type="entry name" value="AdoMet_MTases"/>
    <property type="match status" value="1"/>
</dbReference>
<feature type="domain" description="Methyltransferase type 11" evidence="1">
    <location>
        <begin position="62"/>
        <end position="158"/>
    </location>
</feature>
<dbReference type="AlphaFoldDB" id="B6WUV1"/>
<keyword evidence="2" id="KW-0808">Transferase</keyword>
<evidence type="ECO:0000313" key="3">
    <source>
        <dbReference type="Proteomes" id="UP000003676"/>
    </source>
</evidence>
<dbReference type="InterPro" id="IPR029063">
    <property type="entry name" value="SAM-dependent_MTases_sf"/>
</dbReference>
<comment type="caution">
    <text evidence="2">The sequence shown here is derived from an EMBL/GenBank/DDBJ whole genome shotgun (WGS) entry which is preliminary data.</text>
</comment>
<protein>
    <submittedName>
        <fullName evidence="2">Methyltransferase domain protein</fullName>
    </submittedName>
</protein>
<dbReference type="GO" id="GO:0008757">
    <property type="term" value="F:S-adenosylmethionine-dependent methyltransferase activity"/>
    <property type="evidence" value="ECO:0007669"/>
    <property type="project" value="InterPro"/>
</dbReference>
<gene>
    <name evidence="2" type="ORF">DESPIG_01862</name>
</gene>
<accession>B6WUV1</accession>
<organism evidence="2 3">
    <name type="scientific">Desulfovibrio piger ATCC 29098</name>
    <dbReference type="NCBI Taxonomy" id="411464"/>
    <lineage>
        <taxon>Bacteria</taxon>
        <taxon>Pseudomonadati</taxon>
        <taxon>Thermodesulfobacteriota</taxon>
        <taxon>Desulfovibrionia</taxon>
        <taxon>Desulfovibrionales</taxon>
        <taxon>Desulfovibrionaceae</taxon>
        <taxon>Desulfovibrio</taxon>
    </lineage>
</organism>
<dbReference type="Gene3D" id="3.40.50.150">
    <property type="entry name" value="Vaccinia Virus protein VP39"/>
    <property type="match status" value="1"/>
</dbReference>
<name>B6WUV1_9BACT</name>
<keyword evidence="2" id="KW-0489">Methyltransferase</keyword>